<keyword evidence="3" id="KW-1185">Reference proteome</keyword>
<sequence length="82" mass="9339">MGLHHWGTERDTSWPVAVTQKSGPDVSNRINRPRQRAKKREWRCLDVSAARTASQMWTRTSEAPTGLFSLPHVDEDLRLAGQ</sequence>
<dbReference type="EMBL" id="JANPWB010000015">
    <property type="protein sequence ID" value="KAJ1094200.1"/>
    <property type="molecule type" value="Genomic_DNA"/>
</dbReference>
<dbReference type="AlphaFoldDB" id="A0AAV7LRL5"/>
<evidence type="ECO:0000313" key="2">
    <source>
        <dbReference type="EMBL" id="KAJ1094200.1"/>
    </source>
</evidence>
<gene>
    <name evidence="2" type="ORF">NDU88_007278</name>
</gene>
<accession>A0AAV7LRL5</accession>
<feature type="region of interest" description="Disordered" evidence="1">
    <location>
        <begin position="1"/>
        <end position="38"/>
    </location>
</feature>
<evidence type="ECO:0000313" key="3">
    <source>
        <dbReference type="Proteomes" id="UP001066276"/>
    </source>
</evidence>
<reference evidence="2" key="1">
    <citation type="journal article" date="2022" name="bioRxiv">
        <title>Sequencing and chromosome-scale assembly of the giantPleurodeles waltlgenome.</title>
        <authorList>
            <person name="Brown T."/>
            <person name="Elewa A."/>
            <person name="Iarovenko S."/>
            <person name="Subramanian E."/>
            <person name="Araus A.J."/>
            <person name="Petzold A."/>
            <person name="Susuki M."/>
            <person name="Suzuki K.-i.T."/>
            <person name="Hayashi T."/>
            <person name="Toyoda A."/>
            <person name="Oliveira C."/>
            <person name="Osipova E."/>
            <person name="Leigh N.D."/>
            <person name="Simon A."/>
            <person name="Yun M.H."/>
        </authorList>
    </citation>
    <scope>NUCLEOTIDE SEQUENCE</scope>
    <source>
        <strain evidence="2">20211129_DDA</strain>
        <tissue evidence="2">Liver</tissue>
    </source>
</reference>
<name>A0AAV7LRL5_PLEWA</name>
<dbReference type="Proteomes" id="UP001066276">
    <property type="component" value="Chromosome 11"/>
</dbReference>
<comment type="caution">
    <text evidence="2">The sequence shown here is derived from an EMBL/GenBank/DDBJ whole genome shotgun (WGS) entry which is preliminary data.</text>
</comment>
<evidence type="ECO:0000256" key="1">
    <source>
        <dbReference type="SAM" id="MobiDB-lite"/>
    </source>
</evidence>
<protein>
    <submittedName>
        <fullName evidence="2">Uncharacterized protein</fullName>
    </submittedName>
</protein>
<feature type="compositionally biased region" description="Basic and acidic residues" evidence="1">
    <location>
        <begin position="1"/>
        <end position="12"/>
    </location>
</feature>
<organism evidence="2 3">
    <name type="scientific">Pleurodeles waltl</name>
    <name type="common">Iberian ribbed newt</name>
    <dbReference type="NCBI Taxonomy" id="8319"/>
    <lineage>
        <taxon>Eukaryota</taxon>
        <taxon>Metazoa</taxon>
        <taxon>Chordata</taxon>
        <taxon>Craniata</taxon>
        <taxon>Vertebrata</taxon>
        <taxon>Euteleostomi</taxon>
        <taxon>Amphibia</taxon>
        <taxon>Batrachia</taxon>
        <taxon>Caudata</taxon>
        <taxon>Salamandroidea</taxon>
        <taxon>Salamandridae</taxon>
        <taxon>Pleurodelinae</taxon>
        <taxon>Pleurodeles</taxon>
    </lineage>
</organism>
<proteinExistence type="predicted"/>